<dbReference type="Gramene" id="OQU83161">
    <property type="protein sequence ID" value="OQU83161"/>
    <property type="gene ID" value="SORBI_3005G086250"/>
</dbReference>
<dbReference type="EMBL" id="CM000764">
    <property type="protein sequence ID" value="OQU83161.1"/>
    <property type="molecule type" value="Genomic_DNA"/>
</dbReference>
<keyword evidence="3" id="KW-1185">Reference proteome</keyword>
<gene>
    <name evidence="2" type="ORF">SORBI_3005G086250</name>
</gene>
<keyword evidence="1" id="KW-0812">Transmembrane</keyword>
<evidence type="ECO:0000313" key="2">
    <source>
        <dbReference type="EMBL" id="OQU83161.1"/>
    </source>
</evidence>
<evidence type="ECO:0000256" key="1">
    <source>
        <dbReference type="SAM" id="Phobius"/>
    </source>
</evidence>
<keyword evidence="1" id="KW-0472">Membrane</keyword>
<sequence>MFAALFAKICDVFGQSSKNLIQLNSSVIAFETPFTGWLMFFPSYYLLETFLLLLLVFIGDSISNSSGCSVTPWLIFDCTCPMSTLRT</sequence>
<keyword evidence="1" id="KW-1133">Transmembrane helix</keyword>
<proteinExistence type="predicted"/>
<protein>
    <submittedName>
        <fullName evidence="2">Uncharacterized protein</fullName>
    </submittedName>
</protein>
<accession>A0A1Z5RI04</accession>
<dbReference type="InParanoid" id="A0A1Z5RI04"/>
<dbReference type="Proteomes" id="UP000000768">
    <property type="component" value="Chromosome 5"/>
</dbReference>
<evidence type="ECO:0000313" key="3">
    <source>
        <dbReference type="Proteomes" id="UP000000768"/>
    </source>
</evidence>
<name>A0A1Z5RI04_SORBI</name>
<feature type="transmembrane region" description="Helical" evidence="1">
    <location>
        <begin position="38"/>
        <end position="58"/>
    </location>
</feature>
<organism evidence="2 3">
    <name type="scientific">Sorghum bicolor</name>
    <name type="common">Sorghum</name>
    <name type="synonym">Sorghum vulgare</name>
    <dbReference type="NCBI Taxonomy" id="4558"/>
    <lineage>
        <taxon>Eukaryota</taxon>
        <taxon>Viridiplantae</taxon>
        <taxon>Streptophyta</taxon>
        <taxon>Embryophyta</taxon>
        <taxon>Tracheophyta</taxon>
        <taxon>Spermatophyta</taxon>
        <taxon>Magnoliopsida</taxon>
        <taxon>Liliopsida</taxon>
        <taxon>Poales</taxon>
        <taxon>Poaceae</taxon>
        <taxon>PACMAD clade</taxon>
        <taxon>Panicoideae</taxon>
        <taxon>Andropogonodae</taxon>
        <taxon>Andropogoneae</taxon>
        <taxon>Sorghinae</taxon>
        <taxon>Sorghum</taxon>
    </lineage>
</organism>
<dbReference type="AlphaFoldDB" id="A0A1Z5RI04"/>
<reference evidence="2 3" key="1">
    <citation type="journal article" date="2009" name="Nature">
        <title>The Sorghum bicolor genome and the diversification of grasses.</title>
        <authorList>
            <person name="Paterson A.H."/>
            <person name="Bowers J.E."/>
            <person name="Bruggmann R."/>
            <person name="Dubchak I."/>
            <person name="Grimwood J."/>
            <person name="Gundlach H."/>
            <person name="Haberer G."/>
            <person name="Hellsten U."/>
            <person name="Mitros T."/>
            <person name="Poliakov A."/>
            <person name="Schmutz J."/>
            <person name="Spannagl M."/>
            <person name="Tang H."/>
            <person name="Wang X."/>
            <person name="Wicker T."/>
            <person name="Bharti A.K."/>
            <person name="Chapman J."/>
            <person name="Feltus F.A."/>
            <person name="Gowik U."/>
            <person name="Grigoriev I.V."/>
            <person name="Lyons E."/>
            <person name="Maher C.A."/>
            <person name="Martis M."/>
            <person name="Narechania A."/>
            <person name="Otillar R.P."/>
            <person name="Penning B.W."/>
            <person name="Salamov A.A."/>
            <person name="Wang Y."/>
            <person name="Zhang L."/>
            <person name="Carpita N.C."/>
            <person name="Freeling M."/>
            <person name="Gingle A.R."/>
            <person name="Hash C.T."/>
            <person name="Keller B."/>
            <person name="Klein P."/>
            <person name="Kresovich S."/>
            <person name="McCann M.C."/>
            <person name="Ming R."/>
            <person name="Peterson D.G."/>
            <person name="Mehboob-ur-Rahman"/>
            <person name="Ware D."/>
            <person name="Westhoff P."/>
            <person name="Mayer K.F."/>
            <person name="Messing J."/>
            <person name="Rokhsar D.S."/>
        </authorList>
    </citation>
    <scope>NUCLEOTIDE SEQUENCE [LARGE SCALE GENOMIC DNA]</scope>
    <source>
        <strain evidence="3">cv. BTx623</strain>
    </source>
</reference>
<reference evidence="3" key="2">
    <citation type="journal article" date="2018" name="Plant J.">
        <title>The Sorghum bicolor reference genome: improved assembly, gene annotations, a transcriptome atlas, and signatures of genome organization.</title>
        <authorList>
            <person name="McCormick R.F."/>
            <person name="Truong S.K."/>
            <person name="Sreedasyam A."/>
            <person name="Jenkins J."/>
            <person name="Shu S."/>
            <person name="Sims D."/>
            <person name="Kennedy M."/>
            <person name="Amirebrahimi M."/>
            <person name="Weers B.D."/>
            <person name="McKinley B."/>
            <person name="Mattison A."/>
            <person name="Morishige D.T."/>
            <person name="Grimwood J."/>
            <person name="Schmutz J."/>
            <person name="Mullet J.E."/>
        </authorList>
    </citation>
    <scope>NUCLEOTIDE SEQUENCE [LARGE SCALE GENOMIC DNA]</scope>
    <source>
        <strain evidence="3">cv. BTx623</strain>
    </source>
</reference>